<protein>
    <submittedName>
        <fullName evidence="1">Imm1 family immunity protein</fullName>
    </submittedName>
</protein>
<dbReference type="InterPro" id="IPR025680">
    <property type="entry name" value="DddI"/>
</dbReference>
<name>A0ABV6UHM3_9ACTN</name>
<evidence type="ECO:0000313" key="1">
    <source>
        <dbReference type="EMBL" id="MFC1400943.1"/>
    </source>
</evidence>
<keyword evidence="2" id="KW-1185">Reference proteome</keyword>
<dbReference type="Pfam" id="PF14430">
    <property type="entry name" value="Imm1"/>
    <property type="match status" value="1"/>
</dbReference>
<accession>A0ABV6UHM3</accession>
<proteinExistence type="predicted"/>
<comment type="caution">
    <text evidence="1">The sequence shown here is derived from an EMBL/GenBank/DDBJ whole genome shotgun (WGS) entry which is preliminary data.</text>
</comment>
<reference evidence="1 2" key="1">
    <citation type="submission" date="2024-09" db="EMBL/GenBank/DDBJ databases">
        <authorList>
            <person name="Lee S.D."/>
        </authorList>
    </citation>
    <scope>NUCLEOTIDE SEQUENCE [LARGE SCALE GENOMIC DNA]</scope>
    <source>
        <strain evidence="1 2">N1-5</strain>
    </source>
</reference>
<dbReference type="EMBL" id="JBHEZZ010000003">
    <property type="protein sequence ID" value="MFC1400943.1"/>
    <property type="molecule type" value="Genomic_DNA"/>
</dbReference>
<organism evidence="1 2">
    <name type="scientific">Streptacidiphilus cavernicola</name>
    <dbReference type="NCBI Taxonomy" id="3342716"/>
    <lineage>
        <taxon>Bacteria</taxon>
        <taxon>Bacillati</taxon>
        <taxon>Actinomycetota</taxon>
        <taxon>Actinomycetes</taxon>
        <taxon>Kitasatosporales</taxon>
        <taxon>Streptomycetaceae</taxon>
        <taxon>Streptacidiphilus</taxon>
    </lineage>
</organism>
<gene>
    <name evidence="1" type="ORF">ACEZDJ_06560</name>
</gene>
<sequence length="168" mass="19339">MILNAVIHGSYCYAESWPEKAALITEVMENLRFERRDQQWVSPGEVATFMFAARRHSELVRDWWPDNALQIAVNSETGYGGLVWYATQERISKDEISEYIWVSDNPNPPDFDPRVVSDSGVPYFFDPRSTLPIIRIRAALEEFCRLGTGNRPESIEWVHGEMNGQRNG</sequence>
<dbReference type="Proteomes" id="UP001592528">
    <property type="component" value="Unassembled WGS sequence"/>
</dbReference>
<dbReference type="RefSeq" id="WP_084713816.1">
    <property type="nucleotide sequence ID" value="NZ_JBHEZZ010000003.1"/>
</dbReference>
<evidence type="ECO:0000313" key="2">
    <source>
        <dbReference type="Proteomes" id="UP001592528"/>
    </source>
</evidence>